<organism evidence="1 2">
    <name type="scientific">Sphaerodactylus townsendi</name>
    <dbReference type="NCBI Taxonomy" id="933632"/>
    <lineage>
        <taxon>Eukaryota</taxon>
        <taxon>Metazoa</taxon>
        <taxon>Chordata</taxon>
        <taxon>Craniata</taxon>
        <taxon>Vertebrata</taxon>
        <taxon>Euteleostomi</taxon>
        <taxon>Lepidosauria</taxon>
        <taxon>Squamata</taxon>
        <taxon>Bifurcata</taxon>
        <taxon>Gekkota</taxon>
        <taxon>Sphaerodactylidae</taxon>
        <taxon>Sphaerodactylus</taxon>
    </lineage>
</organism>
<reference evidence="1" key="1">
    <citation type="submission" date="2021-08" db="EMBL/GenBank/DDBJ databases">
        <title>The first chromosome-level gecko genome reveals the dynamic sex chromosomes of Neotropical dwarf geckos (Sphaerodactylidae: Sphaerodactylus).</title>
        <authorList>
            <person name="Pinto B.J."/>
            <person name="Keating S.E."/>
            <person name="Gamble T."/>
        </authorList>
    </citation>
    <scope>NUCLEOTIDE SEQUENCE</scope>
    <source>
        <strain evidence="1">TG3544</strain>
    </source>
</reference>
<keyword evidence="2" id="KW-1185">Reference proteome</keyword>
<gene>
    <name evidence="1" type="ORF">K3G42_004862</name>
</gene>
<proteinExistence type="predicted"/>
<protein>
    <submittedName>
        <fullName evidence="1">Uncharacterized protein</fullName>
    </submittedName>
</protein>
<evidence type="ECO:0000313" key="2">
    <source>
        <dbReference type="Proteomes" id="UP000827872"/>
    </source>
</evidence>
<evidence type="ECO:0000313" key="1">
    <source>
        <dbReference type="EMBL" id="KAH7994374.1"/>
    </source>
</evidence>
<name>A0ACB8EPG3_9SAUR</name>
<dbReference type="EMBL" id="CM037620">
    <property type="protein sequence ID" value="KAH7994374.1"/>
    <property type="molecule type" value="Genomic_DNA"/>
</dbReference>
<accession>A0ACB8EPG3</accession>
<comment type="caution">
    <text evidence="1">The sequence shown here is derived from an EMBL/GenBank/DDBJ whole genome shotgun (WGS) entry which is preliminary data.</text>
</comment>
<dbReference type="Proteomes" id="UP000827872">
    <property type="component" value="Linkage Group LG07"/>
</dbReference>
<sequence length="293" mass="31976">MDGCSFTDLGESSTDPAQTDTGSGGPEPFDSELKSQRWPGSAQDPSQSLPLLERLEAQDLTTKMEMEPSGEKGSNSQTPTRKIWKRIWGALSCLTGDMKAFGDWLKDKPLLFQFVDWVLRGISQVMFVSNPLSGLIIIAAFLVQSPWLTLTGCLGGIISTLTALLLSQDRSAIAAGLHSYNGVLVGMLMAIFSNSGDYFWWLLLPVVVMSMACPLFTSALASVFSKWDLPVFTLPFNMALTAFVAATGHYNLFFPAKLLQPIASVPSLNWSEIQVSLVRQQITPTSLNCGSWH</sequence>